<proteinExistence type="predicted"/>
<protein>
    <submittedName>
        <fullName evidence="2">Uncharacterized protein</fullName>
    </submittedName>
</protein>
<comment type="caution">
    <text evidence="2">The sequence shown here is derived from an EMBL/GenBank/DDBJ whole genome shotgun (WGS) entry which is preliminary data.</text>
</comment>
<gene>
    <name evidence="2" type="ORF">Cgig2_014916</name>
</gene>
<evidence type="ECO:0000313" key="2">
    <source>
        <dbReference type="EMBL" id="KAJ8420553.1"/>
    </source>
</evidence>
<feature type="region of interest" description="Disordered" evidence="1">
    <location>
        <begin position="239"/>
        <end position="260"/>
    </location>
</feature>
<dbReference type="EMBL" id="JAKOGI010003343">
    <property type="protein sequence ID" value="KAJ8420553.1"/>
    <property type="molecule type" value="Genomic_DNA"/>
</dbReference>
<dbReference type="AlphaFoldDB" id="A0A9Q1GIC4"/>
<evidence type="ECO:0000256" key="1">
    <source>
        <dbReference type="SAM" id="MobiDB-lite"/>
    </source>
</evidence>
<name>A0A9Q1GIC4_9CARY</name>
<evidence type="ECO:0000313" key="3">
    <source>
        <dbReference type="Proteomes" id="UP001153076"/>
    </source>
</evidence>
<sequence>MTFSRSLSTKEMAKYVVCHFVWDWRGVAFPPLPLPKDFQALCPSYELAVAKEAAKDYELPELPQVIFYVGLLNEAERLGSCTGERFECWSRPSLSFVRAPLKRGGGYIGTGFSKPDSGRRQHQRRVQGLACRKRAQRWSQRVRAQPMRGRPPLPTMTNRAEGVTADFELLEMVQATFYGMLLNEAVELGVVRGFMAEGLKSALEGLRWSSFEFWMSCVDHELREAQLQRWAIAVEVHDPLDSQEESSGSNSPPAPSSDEE</sequence>
<accession>A0A9Q1GIC4</accession>
<keyword evidence="3" id="KW-1185">Reference proteome</keyword>
<organism evidence="2 3">
    <name type="scientific">Carnegiea gigantea</name>
    <dbReference type="NCBI Taxonomy" id="171969"/>
    <lineage>
        <taxon>Eukaryota</taxon>
        <taxon>Viridiplantae</taxon>
        <taxon>Streptophyta</taxon>
        <taxon>Embryophyta</taxon>
        <taxon>Tracheophyta</taxon>
        <taxon>Spermatophyta</taxon>
        <taxon>Magnoliopsida</taxon>
        <taxon>eudicotyledons</taxon>
        <taxon>Gunneridae</taxon>
        <taxon>Pentapetalae</taxon>
        <taxon>Caryophyllales</taxon>
        <taxon>Cactineae</taxon>
        <taxon>Cactaceae</taxon>
        <taxon>Cactoideae</taxon>
        <taxon>Echinocereeae</taxon>
        <taxon>Carnegiea</taxon>
    </lineage>
</organism>
<reference evidence="2" key="1">
    <citation type="submission" date="2022-04" db="EMBL/GenBank/DDBJ databases">
        <title>Carnegiea gigantea Genome sequencing and assembly v2.</title>
        <authorList>
            <person name="Copetti D."/>
            <person name="Sanderson M.J."/>
            <person name="Burquez A."/>
            <person name="Wojciechowski M.F."/>
        </authorList>
    </citation>
    <scope>NUCLEOTIDE SEQUENCE</scope>
    <source>
        <strain evidence="2">SGP5-SGP5p</strain>
        <tissue evidence="2">Aerial part</tissue>
    </source>
</reference>
<dbReference type="Proteomes" id="UP001153076">
    <property type="component" value="Unassembled WGS sequence"/>
</dbReference>